<dbReference type="Pfam" id="PF03732">
    <property type="entry name" value="Retrotrans_gag"/>
    <property type="match status" value="1"/>
</dbReference>
<proteinExistence type="predicted"/>
<organism evidence="3 4">
    <name type="scientific">Zingiber officinale</name>
    <name type="common">Ginger</name>
    <name type="synonym">Amomum zingiber</name>
    <dbReference type="NCBI Taxonomy" id="94328"/>
    <lineage>
        <taxon>Eukaryota</taxon>
        <taxon>Viridiplantae</taxon>
        <taxon>Streptophyta</taxon>
        <taxon>Embryophyta</taxon>
        <taxon>Tracheophyta</taxon>
        <taxon>Spermatophyta</taxon>
        <taxon>Magnoliopsida</taxon>
        <taxon>Liliopsida</taxon>
        <taxon>Zingiberales</taxon>
        <taxon>Zingiberaceae</taxon>
        <taxon>Zingiber</taxon>
    </lineage>
</organism>
<sequence>MAGRRNNSVIGGQNNQFFEGLTTLLQEHNRIHGEQIQQLLQAREQEGTPRHPTPSAHPLTDADKVRCAVYMLRDDARVWWEGARLTVDLATLTWADFKKVFYGKYFTADNRTRLAREFLELRQGDMTVAEYVRRFERGRYFVLMIASQPVEELKHFIEGLRAAIRHDVRLSRVTTFREAVDQALIQPRRHFLASTDTPCHEDPTAGADRVPPCSATSPSLTPVEHYRLHPTRVVLW</sequence>
<feature type="region of interest" description="Disordered" evidence="1">
    <location>
        <begin position="197"/>
        <end position="216"/>
    </location>
</feature>
<comment type="caution">
    <text evidence="3">The sequence shown here is derived from an EMBL/GenBank/DDBJ whole genome shotgun (WGS) entry which is preliminary data.</text>
</comment>
<reference evidence="3 4" key="1">
    <citation type="submission" date="2020-08" db="EMBL/GenBank/DDBJ databases">
        <title>Plant Genome Project.</title>
        <authorList>
            <person name="Zhang R.-G."/>
        </authorList>
    </citation>
    <scope>NUCLEOTIDE SEQUENCE [LARGE SCALE GENOMIC DNA]</scope>
    <source>
        <tissue evidence="3">Rhizome</tissue>
    </source>
</reference>
<accession>A0A8J5GU82</accession>
<name>A0A8J5GU82_ZINOF</name>
<dbReference type="InterPro" id="IPR005162">
    <property type="entry name" value="Retrotrans_gag_dom"/>
</dbReference>
<evidence type="ECO:0000256" key="1">
    <source>
        <dbReference type="SAM" id="MobiDB-lite"/>
    </source>
</evidence>
<gene>
    <name evidence="3" type="ORF">ZIOFF_024414</name>
</gene>
<evidence type="ECO:0000259" key="2">
    <source>
        <dbReference type="Pfam" id="PF03732"/>
    </source>
</evidence>
<evidence type="ECO:0000313" key="3">
    <source>
        <dbReference type="EMBL" id="KAG6514075.1"/>
    </source>
</evidence>
<dbReference type="PANTHER" id="PTHR34482">
    <property type="entry name" value="DNA DAMAGE-INDUCIBLE PROTEIN 1-LIKE"/>
    <property type="match status" value="1"/>
</dbReference>
<evidence type="ECO:0000313" key="4">
    <source>
        <dbReference type="Proteomes" id="UP000734854"/>
    </source>
</evidence>
<feature type="domain" description="Retrotransposon gag" evidence="2">
    <location>
        <begin position="67"/>
        <end position="161"/>
    </location>
</feature>
<keyword evidence="4" id="KW-1185">Reference proteome</keyword>
<protein>
    <recommendedName>
        <fullName evidence="2">Retrotransposon gag domain-containing protein</fullName>
    </recommendedName>
</protein>
<dbReference type="AlphaFoldDB" id="A0A8J5GU82"/>
<dbReference type="Proteomes" id="UP000734854">
    <property type="component" value="Unassembled WGS sequence"/>
</dbReference>
<dbReference type="EMBL" id="JACMSC010000007">
    <property type="protein sequence ID" value="KAG6514075.1"/>
    <property type="molecule type" value="Genomic_DNA"/>
</dbReference>